<keyword evidence="6" id="KW-0560">Oxidoreductase</keyword>
<dbReference type="GO" id="GO:0035999">
    <property type="term" value="P:tetrahydrofolate interconversion"/>
    <property type="evidence" value="ECO:0007669"/>
    <property type="project" value="UniProtKB-UniPathway"/>
</dbReference>
<organism evidence="7">
    <name type="scientific">Proboscia inermis</name>
    <dbReference type="NCBI Taxonomy" id="420281"/>
    <lineage>
        <taxon>Eukaryota</taxon>
        <taxon>Sar</taxon>
        <taxon>Stramenopiles</taxon>
        <taxon>Ochrophyta</taxon>
        <taxon>Bacillariophyta</taxon>
        <taxon>Coscinodiscophyceae</taxon>
        <taxon>Rhizosoleniophycidae</taxon>
        <taxon>Rhizosoleniales</taxon>
        <taxon>Rhizosoleniaceae</taxon>
        <taxon>Proboscia</taxon>
    </lineage>
</organism>
<protein>
    <recommendedName>
        <fullName evidence="8">Methylenetetrahydrofolate reductase</fullName>
    </recommendedName>
</protein>
<evidence type="ECO:0008006" key="8">
    <source>
        <dbReference type="Google" id="ProtNLM"/>
    </source>
</evidence>
<dbReference type="GO" id="GO:0071949">
    <property type="term" value="F:FAD binding"/>
    <property type="evidence" value="ECO:0007669"/>
    <property type="project" value="TreeGrafter"/>
</dbReference>
<dbReference type="Gene3D" id="3.20.20.220">
    <property type="match status" value="1"/>
</dbReference>
<evidence type="ECO:0000256" key="4">
    <source>
        <dbReference type="ARBA" id="ARBA00022630"/>
    </source>
</evidence>
<dbReference type="NCBIfam" id="TIGR00677">
    <property type="entry name" value="fadh2_euk"/>
    <property type="match status" value="1"/>
</dbReference>
<dbReference type="PANTHER" id="PTHR45754:SF3">
    <property type="entry name" value="METHYLENETETRAHYDROFOLATE REDUCTASE (NADPH)"/>
    <property type="match status" value="1"/>
</dbReference>
<gene>
    <name evidence="7" type="ORF">PINE0816_LOCUS13804</name>
</gene>
<evidence type="ECO:0000256" key="2">
    <source>
        <dbReference type="ARBA" id="ARBA00004777"/>
    </source>
</evidence>
<comment type="pathway">
    <text evidence="2">One-carbon metabolism; tetrahydrofolate interconversion.</text>
</comment>
<keyword evidence="4" id="KW-0285">Flavoprotein</keyword>
<evidence type="ECO:0000313" key="7">
    <source>
        <dbReference type="EMBL" id="CAD8417669.1"/>
    </source>
</evidence>
<dbReference type="InterPro" id="IPR003171">
    <property type="entry name" value="Mehydrof_redctse-like"/>
</dbReference>
<comment type="similarity">
    <text evidence="3">Belongs to the methylenetetrahydrofolate reductase family.</text>
</comment>
<evidence type="ECO:0000256" key="6">
    <source>
        <dbReference type="ARBA" id="ARBA00023002"/>
    </source>
</evidence>
<comment type="cofactor">
    <cofactor evidence="1">
        <name>FAD</name>
        <dbReference type="ChEBI" id="CHEBI:57692"/>
    </cofactor>
</comment>
<reference evidence="7" key="1">
    <citation type="submission" date="2021-01" db="EMBL/GenBank/DDBJ databases">
        <authorList>
            <person name="Corre E."/>
            <person name="Pelletier E."/>
            <person name="Niang G."/>
            <person name="Scheremetjew M."/>
            <person name="Finn R."/>
            <person name="Kale V."/>
            <person name="Holt S."/>
            <person name="Cochrane G."/>
            <person name="Meng A."/>
            <person name="Brown T."/>
            <person name="Cohen L."/>
        </authorList>
    </citation>
    <scope>NUCLEOTIDE SEQUENCE</scope>
    <source>
        <strain evidence="7">CCAP1064/1</strain>
    </source>
</reference>
<dbReference type="GO" id="GO:0009086">
    <property type="term" value="P:methionine biosynthetic process"/>
    <property type="evidence" value="ECO:0007669"/>
    <property type="project" value="TreeGrafter"/>
</dbReference>
<dbReference type="InterPro" id="IPR004621">
    <property type="entry name" value="Fadh2_euk"/>
</dbReference>
<name>A0A7S0GG49_9STRA</name>
<evidence type="ECO:0000256" key="5">
    <source>
        <dbReference type="ARBA" id="ARBA00022827"/>
    </source>
</evidence>
<dbReference type="AlphaFoldDB" id="A0A7S0GG49"/>
<dbReference type="SUPFAM" id="SSF51730">
    <property type="entry name" value="FAD-linked oxidoreductase"/>
    <property type="match status" value="1"/>
</dbReference>
<dbReference type="InterPro" id="IPR029041">
    <property type="entry name" value="FAD-linked_oxidoreductase-like"/>
</dbReference>
<proteinExistence type="inferred from homology"/>
<evidence type="ECO:0000256" key="3">
    <source>
        <dbReference type="ARBA" id="ARBA00006743"/>
    </source>
</evidence>
<dbReference type="GO" id="GO:0004489">
    <property type="term" value="F:methylenetetrahydrofolate reductase [NAD(P)H] activity"/>
    <property type="evidence" value="ECO:0007669"/>
    <property type="project" value="InterPro"/>
</dbReference>
<dbReference type="EMBL" id="HBEL01029680">
    <property type="protein sequence ID" value="CAD8417669.1"/>
    <property type="molecule type" value="Transcribed_RNA"/>
</dbReference>
<evidence type="ECO:0000256" key="1">
    <source>
        <dbReference type="ARBA" id="ARBA00001974"/>
    </source>
</evidence>
<accession>A0A7S0GG49</accession>
<dbReference type="CDD" id="cd00537">
    <property type="entry name" value="MTHFR"/>
    <property type="match status" value="1"/>
</dbReference>
<dbReference type="GO" id="GO:0005829">
    <property type="term" value="C:cytosol"/>
    <property type="evidence" value="ECO:0007669"/>
    <property type="project" value="TreeGrafter"/>
</dbReference>
<dbReference type="Pfam" id="PF02219">
    <property type="entry name" value="MTHFR"/>
    <property type="match status" value="1"/>
</dbReference>
<dbReference type="UniPathway" id="UPA00193"/>
<sequence length="426" mass="46262">MAPSATETEHAQISTVPKVAPKIIDLINAREGTNKPFVSIEFFPPRTKEGVSNLHARMGRMLENSSPLFTDMTWGAGGSTAELTLDLTKHMHETGHVANMHLTCTNMAGENGDPIAKVREALTVCKDLGVLNIVALRGDPPNGEETWTATEGGFSCALDLVKFMRKEFGQTFGIAVAGYPEGHPNAITVLKEGEEANMTPSEKKRCSVIDGVTAVCKDADYIKEMEYLKEKFDAGADMILTQMFFDTDVFIQFMADCEAFGITCPIIPGLMCINAYGGFKKMTQFCRTRVPVELSEKMESIKDSSSAIKEFGVQYGIESCQKLIDGGVKGLHFYTLNLERVVYGITDGLGLTNILTEEGAKGMDKDAKSMIAVGSAWARVGDVVKCNDGEGIVKEALKDGSVVITLKEKQTEITLAKGSFEKVVYG</sequence>
<keyword evidence="5" id="KW-0274">FAD</keyword>
<dbReference type="PANTHER" id="PTHR45754">
    <property type="entry name" value="METHYLENETETRAHYDROFOLATE REDUCTASE"/>
    <property type="match status" value="1"/>
</dbReference>